<dbReference type="EMBL" id="CP071090">
    <property type="protein sequence ID" value="QSQ25211.1"/>
    <property type="molecule type" value="Genomic_DNA"/>
</dbReference>
<dbReference type="InterPro" id="IPR013325">
    <property type="entry name" value="RNA_pol_sigma_r2"/>
</dbReference>
<keyword evidence="5" id="KW-0804">Transcription</keyword>
<dbReference type="Pfam" id="PF04542">
    <property type="entry name" value="Sigma70_r2"/>
    <property type="match status" value="1"/>
</dbReference>
<dbReference type="InterPro" id="IPR039425">
    <property type="entry name" value="RNA_pol_sigma-70-like"/>
</dbReference>
<proteinExistence type="inferred from homology"/>
<comment type="similarity">
    <text evidence="1">Belongs to the sigma-70 factor family. ECF subfamily.</text>
</comment>
<dbReference type="NCBIfam" id="TIGR02937">
    <property type="entry name" value="sigma70-ECF"/>
    <property type="match status" value="1"/>
</dbReference>
<gene>
    <name evidence="7" type="ORF">JY651_09885</name>
</gene>
<dbReference type="RefSeq" id="WP_206726767.1">
    <property type="nucleotide sequence ID" value="NZ_CP071090.1"/>
</dbReference>
<dbReference type="InterPro" id="IPR014284">
    <property type="entry name" value="RNA_pol_sigma-70_dom"/>
</dbReference>
<name>A0ABX7P456_9BACT</name>
<sequence length="170" mass="18928">MARGLSASELKAIYEIYAPTVHRRARTLLGRDSDAWDAVQEVFCRLMESGAAFRAEARPMTYIYRVTTNVSLNLLRSRALRDVAAGEAPPPDEAAAEPGEVEARNLLRALARELDERALQIATLHFMDFLTQEEIVEVVGLSRKTVGKVLEQVRTRARELAVEPKHGVVS</sequence>
<feature type="domain" description="RNA polymerase sigma-70 region 2" evidence="6">
    <location>
        <begin position="13"/>
        <end position="79"/>
    </location>
</feature>
<keyword evidence="3" id="KW-0731">Sigma factor</keyword>
<evidence type="ECO:0000256" key="5">
    <source>
        <dbReference type="ARBA" id="ARBA00023163"/>
    </source>
</evidence>
<dbReference type="PANTHER" id="PTHR43133">
    <property type="entry name" value="RNA POLYMERASE ECF-TYPE SIGMA FACTO"/>
    <property type="match status" value="1"/>
</dbReference>
<evidence type="ECO:0000313" key="8">
    <source>
        <dbReference type="Proteomes" id="UP000662747"/>
    </source>
</evidence>
<dbReference type="Proteomes" id="UP000662747">
    <property type="component" value="Chromosome"/>
</dbReference>
<protein>
    <submittedName>
        <fullName evidence="7">Sigma-70 family RNA polymerase sigma factor</fullName>
    </submittedName>
</protein>
<dbReference type="InterPro" id="IPR007627">
    <property type="entry name" value="RNA_pol_sigma70_r2"/>
</dbReference>
<organism evidence="7 8">
    <name type="scientific">Pyxidicoccus parkwayensis</name>
    <dbReference type="NCBI Taxonomy" id="2813578"/>
    <lineage>
        <taxon>Bacteria</taxon>
        <taxon>Pseudomonadati</taxon>
        <taxon>Myxococcota</taxon>
        <taxon>Myxococcia</taxon>
        <taxon>Myxococcales</taxon>
        <taxon>Cystobacterineae</taxon>
        <taxon>Myxococcaceae</taxon>
        <taxon>Pyxidicoccus</taxon>
    </lineage>
</organism>
<evidence type="ECO:0000259" key="6">
    <source>
        <dbReference type="Pfam" id="PF04542"/>
    </source>
</evidence>
<evidence type="ECO:0000256" key="2">
    <source>
        <dbReference type="ARBA" id="ARBA00023015"/>
    </source>
</evidence>
<dbReference type="Gene3D" id="1.10.10.10">
    <property type="entry name" value="Winged helix-like DNA-binding domain superfamily/Winged helix DNA-binding domain"/>
    <property type="match status" value="1"/>
</dbReference>
<reference evidence="7 8" key="1">
    <citation type="submission" date="2021-02" db="EMBL/GenBank/DDBJ databases">
        <title>De Novo genome assembly of isolated myxobacteria.</title>
        <authorList>
            <person name="Stevens D.C."/>
        </authorList>
    </citation>
    <scope>NUCLEOTIDE SEQUENCE [LARGE SCALE GENOMIC DNA]</scope>
    <source>
        <strain evidence="8">SCPEA02</strain>
    </source>
</reference>
<keyword evidence="2" id="KW-0805">Transcription regulation</keyword>
<accession>A0ABX7P456</accession>
<dbReference type="PANTHER" id="PTHR43133:SF8">
    <property type="entry name" value="RNA POLYMERASE SIGMA FACTOR HI_1459-RELATED"/>
    <property type="match status" value="1"/>
</dbReference>
<dbReference type="SUPFAM" id="SSF88659">
    <property type="entry name" value="Sigma3 and sigma4 domains of RNA polymerase sigma factors"/>
    <property type="match status" value="1"/>
</dbReference>
<dbReference type="SUPFAM" id="SSF88946">
    <property type="entry name" value="Sigma2 domain of RNA polymerase sigma factors"/>
    <property type="match status" value="1"/>
</dbReference>
<evidence type="ECO:0000256" key="4">
    <source>
        <dbReference type="ARBA" id="ARBA00023125"/>
    </source>
</evidence>
<dbReference type="InterPro" id="IPR013324">
    <property type="entry name" value="RNA_pol_sigma_r3/r4-like"/>
</dbReference>
<dbReference type="Gene3D" id="1.10.1740.10">
    <property type="match status" value="1"/>
</dbReference>
<dbReference type="InterPro" id="IPR036388">
    <property type="entry name" value="WH-like_DNA-bd_sf"/>
</dbReference>
<evidence type="ECO:0000313" key="7">
    <source>
        <dbReference type="EMBL" id="QSQ25211.1"/>
    </source>
</evidence>
<evidence type="ECO:0000256" key="3">
    <source>
        <dbReference type="ARBA" id="ARBA00023082"/>
    </source>
</evidence>
<evidence type="ECO:0000256" key="1">
    <source>
        <dbReference type="ARBA" id="ARBA00010641"/>
    </source>
</evidence>
<keyword evidence="4" id="KW-0238">DNA-binding</keyword>
<keyword evidence="8" id="KW-1185">Reference proteome</keyword>